<accession>A0ABW4FSS8</accession>
<proteinExistence type="predicted"/>
<protein>
    <submittedName>
        <fullName evidence="1">Replication initiator</fullName>
    </submittedName>
</protein>
<dbReference type="InterPro" id="IPR046828">
    <property type="entry name" value="RepSA"/>
</dbReference>
<dbReference type="EMBL" id="JBHUCP010000025">
    <property type="protein sequence ID" value="MFD1533325.1"/>
    <property type="molecule type" value="Genomic_DNA"/>
</dbReference>
<dbReference type="Pfam" id="PF20199">
    <property type="entry name" value="RepSA"/>
    <property type="match status" value="1"/>
</dbReference>
<sequence length="443" mass="49149">MSDLDLTHRLRSFDYPTWRARMEATGGCAHPVRLRGSSTITTSDGRVLVQRTGEVWAPCGNRRETVCPSCSDRYAADAFHLIRAGLAGAERGIPATITDRPRLFLTLTAPSFGPVHTRRLTARGRVIPCACGTHHRDNDPQLGGAIDHDSYDYTAAVLWQAHAGKLWHRFAIALRRALAARLGVSGRRFGQVARLSYAKVAEYQRRGLVHFHAAIRLDGSDGPADPPPAGLTAEALRDAVHEAATATSLDTTQPDGTTLTLRWGAQLDLREITPTAHDSVTDETGEITDSRLAGYIAKYATKGTGKTDGHPDRPIRSLAHLERMTLAEHHRRLIETAWHLGGLPQYAELNLRKWAHMLGFRGHFLTKSRAYSTTFRTIRGDRRAWRLAEQLDQLGHPADDPVLVINDWHLVGIGHHTDTDRELAIAHAERNREQRRTTTGRPS</sequence>
<dbReference type="Proteomes" id="UP001597145">
    <property type="component" value="Unassembled WGS sequence"/>
</dbReference>
<gene>
    <name evidence="1" type="ORF">ACFSCY_28260</name>
</gene>
<comment type="caution">
    <text evidence="1">The sequence shown here is derived from an EMBL/GenBank/DDBJ whole genome shotgun (WGS) entry which is preliminary data.</text>
</comment>
<organism evidence="1 2">
    <name type="scientific">Pseudonocardia aurantiaca</name>
    <dbReference type="NCBI Taxonomy" id="75290"/>
    <lineage>
        <taxon>Bacteria</taxon>
        <taxon>Bacillati</taxon>
        <taxon>Actinomycetota</taxon>
        <taxon>Actinomycetes</taxon>
        <taxon>Pseudonocardiales</taxon>
        <taxon>Pseudonocardiaceae</taxon>
        <taxon>Pseudonocardia</taxon>
    </lineage>
</organism>
<evidence type="ECO:0000313" key="2">
    <source>
        <dbReference type="Proteomes" id="UP001597145"/>
    </source>
</evidence>
<dbReference type="RefSeq" id="WP_343985158.1">
    <property type="nucleotide sequence ID" value="NZ_BAAAJG010000026.1"/>
</dbReference>
<reference evidence="2" key="1">
    <citation type="journal article" date="2019" name="Int. J. Syst. Evol. Microbiol.">
        <title>The Global Catalogue of Microorganisms (GCM) 10K type strain sequencing project: providing services to taxonomists for standard genome sequencing and annotation.</title>
        <authorList>
            <consortium name="The Broad Institute Genomics Platform"/>
            <consortium name="The Broad Institute Genome Sequencing Center for Infectious Disease"/>
            <person name="Wu L."/>
            <person name="Ma J."/>
        </authorList>
    </citation>
    <scope>NUCLEOTIDE SEQUENCE [LARGE SCALE GENOMIC DNA]</scope>
    <source>
        <strain evidence="2">JCM 12165</strain>
    </source>
</reference>
<evidence type="ECO:0000313" key="1">
    <source>
        <dbReference type="EMBL" id="MFD1533325.1"/>
    </source>
</evidence>
<name>A0ABW4FSS8_9PSEU</name>
<keyword evidence="2" id="KW-1185">Reference proteome</keyword>